<dbReference type="SUPFAM" id="SSF53098">
    <property type="entry name" value="Ribonuclease H-like"/>
    <property type="match status" value="1"/>
</dbReference>
<feature type="domain" description="Integrase catalytic" evidence="1">
    <location>
        <begin position="49"/>
        <end position="187"/>
    </location>
</feature>
<keyword evidence="3" id="KW-1185">Reference proteome</keyword>
<dbReference type="InterPro" id="IPR001584">
    <property type="entry name" value="Integrase_cat-core"/>
</dbReference>
<evidence type="ECO:0000259" key="1">
    <source>
        <dbReference type="PROSITE" id="PS50994"/>
    </source>
</evidence>
<dbReference type="Proteomes" id="UP000663879">
    <property type="component" value="Unassembled WGS sequence"/>
</dbReference>
<dbReference type="PROSITE" id="PS50994">
    <property type="entry name" value="INTEGRASE"/>
    <property type="match status" value="1"/>
</dbReference>
<evidence type="ECO:0000313" key="3">
    <source>
        <dbReference type="Proteomes" id="UP000663879"/>
    </source>
</evidence>
<gene>
    <name evidence="2" type="ORF">OXX778_LOCUS23045</name>
</gene>
<protein>
    <recommendedName>
        <fullName evidence="1">Integrase catalytic domain-containing protein</fullName>
    </recommendedName>
</protein>
<reference evidence="2" key="1">
    <citation type="submission" date="2021-02" db="EMBL/GenBank/DDBJ databases">
        <authorList>
            <person name="Nowell W R."/>
        </authorList>
    </citation>
    <scope>NUCLEOTIDE SEQUENCE</scope>
    <source>
        <strain evidence="2">Ploen Becks lab</strain>
    </source>
</reference>
<dbReference type="PANTHER" id="PTHR37984:SF5">
    <property type="entry name" value="PROTEIN NYNRIN-LIKE"/>
    <property type="match status" value="1"/>
</dbReference>
<dbReference type="Pfam" id="PF17921">
    <property type="entry name" value="Integrase_H2C2"/>
    <property type="match status" value="1"/>
</dbReference>
<dbReference type="InterPro" id="IPR041588">
    <property type="entry name" value="Integrase_H2C2"/>
</dbReference>
<evidence type="ECO:0000313" key="2">
    <source>
        <dbReference type="EMBL" id="CAF1144657.1"/>
    </source>
</evidence>
<dbReference type="AlphaFoldDB" id="A0A814SAS0"/>
<dbReference type="Gene3D" id="1.10.340.70">
    <property type="match status" value="1"/>
</dbReference>
<sequence length="187" mass="21589">MIEKAHNFGHFGADSNLHIIKESWPNMLALIKKVINQCATCQRNGIARMQFHPAQVTVVSKIFKRVSIDLVFGLNKNEGWFYRNSCIIEYLTKFCYAEPIRSKEASEIANILIKYISLFGPFDQGREFCNQILDKLKNNIGFRHITTSAYNPRTNGITESFNQTLIEALRKHAEANVENWPEYLPYV</sequence>
<dbReference type="Gene3D" id="3.30.420.10">
    <property type="entry name" value="Ribonuclease H-like superfamily/Ribonuclease H"/>
    <property type="match status" value="1"/>
</dbReference>
<name>A0A814SAS0_9BILA</name>
<accession>A0A814SAS0</accession>
<dbReference type="InterPro" id="IPR050951">
    <property type="entry name" value="Retrovirus_Pol_polyprotein"/>
</dbReference>
<dbReference type="OrthoDB" id="6627416at2759"/>
<dbReference type="InterPro" id="IPR036397">
    <property type="entry name" value="RNaseH_sf"/>
</dbReference>
<dbReference type="PANTHER" id="PTHR37984">
    <property type="entry name" value="PROTEIN CBG26694"/>
    <property type="match status" value="1"/>
</dbReference>
<dbReference type="GO" id="GO:0003676">
    <property type="term" value="F:nucleic acid binding"/>
    <property type="evidence" value="ECO:0007669"/>
    <property type="project" value="InterPro"/>
</dbReference>
<dbReference type="EMBL" id="CAJNOC010010963">
    <property type="protein sequence ID" value="CAF1144657.1"/>
    <property type="molecule type" value="Genomic_DNA"/>
</dbReference>
<organism evidence="2 3">
    <name type="scientific">Brachionus calyciflorus</name>
    <dbReference type="NCBI Taxonomy" id="104777"/>
    <lineage>
        <taxon>Eukaryota</taxon>
        <taxon>Metazoa</taxon>
        <taxon>Spiralia</taxon>
        <taxon>Gnathifera</taxon>
        <taxon>Rotifera</taxon>
        <taxon>Eurotatoria</taxon>
        <taxon>Monogononta</taxon>
        <taxon>Pseudotrocha</taxon>
        <taxon>Ploima</taxon>
        <taxon>Brachionidae</taxon>
        <taxon>Brachionus</taxon>
    </lineage>
</organism>
<proteinExistence type="predicted"/>
<dbReference type="GO" id="GO:0015074">
    <property type="term" value="P:DNA integration"/>
    <property type="evidence" value="ECO:0007669"/>
    <property type="project" value="InterPro"/>
</dbReference>
<comment type="caution">
    <text evidence="2">The sequence shown here is derived from an EMBL/GenBank/DDBJ whole genome shotgun (WGS) entry which is preliminary data.</text>
</comment>
<dbReference type="InterPro" id="IPR012337">
    <property type="entry name" value="RNaseH-like_sf"/>
</dbReference>